<feature type="coiled-coil region" evidence="1">
    <location>
        <begin position="30"/>
        <end position="100"/>
    </location>
</feature>
<reference evidence="2" key="1">
    <citation type="journal article" date="2023" name="Front. Microbiol.">
        <title>Phylogeography and host specificity of Pasteurellaceae pathogenic to sea-farmed fish in the north-east Atlantic.</title>
        <authorList>
            <person name="Gulla S."/>
            <person name="Colquhoun D.J."/>
            <person name="Olsen A.B."/>
            <person name="Spilsberg B."/>
            <person name="Lagesen K."/>
            <person name="Aakesson C.P."/>
            <person name="Strom S."/>
            <person name="Manji F."/>
            <person name="Birkbeck T.H."/>
            <person name="Nilsen H.K."/>
        </authorList>
    </citation>
    <scope>NUCLEOTIDE SEQUENCE</scope>
    <source>
        <strain evidence="2">98B1</strain>
    </source>
</reference>
<keyword evidence="1" id="KW-0175">Coiled coil</keyword>
<evidence type="ECO:0000256" key="1">
    <source>
        <dbReference type="SAM" id="Coils"/>
    </source>
</evidence>
<gene>
    <name evidence="2" type="ORF">QJU97_03580</name>
</gene>
<proteinExistence type="predicted"/>
<organism evidence="2 3">
    <name type="scientific">Phocoenobacter skyensis</name>
    <dbReference type="NCBI Taxonomy" id="97481"/>
    <lineage>
        <taxon>Bacteria</taxon>
        <taxon>Pseudomonadati</taxon>
        <taxon>Pseudomonadota</taxon>
        <taxon>Gammaproteobacteria</taxon>
        <taxon>Pasteurellales</taxon>
        <taxon>Pasteurellaceae</taxon>
        <taxon>Phocoenobacter</taxon>
    </lineage>
</organism>
<evidence type="ECO:0000313" key="3">
    <source>
        <dbReference type="Proteomes" id="UP001231736"/>
    </source>
</evidence>
<protein>
    <recommendedName>
        <fullName evidence="4">Lipoprotein</fullName>
    </recommendedName>
</protein>
<evidence type="ECO:0008006" key="4">
    <source>
        <dbReference type="Google" id="ProtNLM"/>
    </source>
</evidence>
<sequence>MKKSILLFCLSALLLTGCSEKDKTYYLSHIEDAQDKLKQCKKQAAEAIFSRDKAKFEAVEKDKECIAAKQAIRENHKIQIEKARLEKEALEKAKISKVRKKLDEKFAKLDWKEIAYQYVNSDCAKKLFISSNDYLCRAFKALYDEKAEQGKTALLKNSLEQLFELKKTYCAKDQRRYSTCDIWKSAVKEQSATEFSKLDFEQLDRQKNKYCEYGSKYYDACSTLQDVAREKENIVIEQYVKNYDALKKVYNQCIAKITELAKIDNSFGFYSKRNAILENYPCSQARSARSKLGLPYDNFKTLMD</sequence>
<accession>A0AAJ6P2A2</accession>
<dbReference type="Proteomes" id="UP001231736">
    <property type="component" value="Unassembled WGS sequence"/>
</dbReference>
<dbReference type="PROSITE" id="PS51257">
    <property type="entry name" value="PROKAR_LIPOPROTEIN"/>
    <property type="match status" value="1"/>
</dbReference>
<name>A0AAJ6P2A2_9PAST</name>
<comment type="caution">
    <text evidence="2">The sequence shown here is derived from an EMBL/GenBank/DDBJ whole genome shotgun (WGS) entry which is preliminary data.</text>
</comment>
<dbReference type="RefSeq" id="WP_306375710.1">
    <property type="nucleotide sequence ID" value="NZ_JASAYT010000008.1"/>
</dbReference>
<dbReference type="EMBL" id="JASAYT010000008">
    <property type="protein sequence ID" value="MDP8174539.1"/>
    <property type="molecule type" value="Genomic_DNA"/>
</dbReference>
<evidence type="ECO:0000313" key="2">
    <source>
        <dbReference type="EMBL" id="MDP8174539.1"/>
    </source>
</evidence>
<dbReference type="AlphaFoldDB" id="A0AAJ6P2A2"/>